<gene>
    <name evidence="3" type="ordered locus">Mmar10_2100</name>
</gene>
<name>Q0AMU5_MARMM</name>
<sequence precursor="true">MKTTLNLISIAALGALAGGLYLGAGNEVGDTQTVVDDLAAITPDPAPSADTVPADPLATGREGDDSVVIDPIDDTIVHTVAGTQSGYLIATSEIRFGDIILENVELWPAMPECDEPAFVRLALEDTADQLGENEYGPYYRLYAMTIDSASITDGGVRIEASDPDLGTLVIEADYAAGALAQWQAGADAIDTLVTGTATLNGDTQPASFAFWIGD</sequence>
<protein>
    <submittedName>
        <fullName evidence="3">Uncharacterized protein</fullName>
    </submittedName>
</protein>
<evidence type="ECO:0000313" key="4">
    <source>
        <dbReference type="Proteomes" id="UP000001964"/>
    </source>
</evidence>
<proteinExistence type="predicted"/>
<dbReference type="EMBL" id="CP000449">
    <property type="protein sequence ID" value="ABI66392.1"/>
    <property type="molecule type" value="Genomic_DNA"/>
</dbReference>
<reference evidence="3 4" key="1">
    <citation type="submission" date="2006-08" db="EMBL/GenBank/DDBJ databases">
        <title>Complete sequence of Maricaulis maris MCS10.</title>
        <authorList>
            <consortium name="US DOE Joint Genome Institute"/>
            <person name="Copeland A."/>
            <person name="Lucas S."/>
            <person name="Lapidus A."/>
            <person name="Barry K."/>
            <person name="Detter J.C."/>
            <person name="Glavina del Rio T."/>
            <person name="Hammon N."/>
            <person name="Israni S."/>
            <person name="Dalin E."/>
            <person name="Tice H."/>
            <person name="Pitluck S."/>
            <person name="Saunders E."/>
            <person name="Brettin T."/>
            <person name="Bruce D."/>
            <person name="Han C."/>
            <person name="Tapia R."/>
            <person name="Gilna P."/>
            <person name="Schmutz J."/>
            <person name="Larimer F."/>
            <person name="Land M."/>
            <person name="Hauser L."/>
            <person name="Kyrpides N."/>
            <person name="Mikhailova N."/>
            <person name="Viollier P."/>
            <person name="Stephens C."/>
            <person name="Richardson P."/>
        </authorList>
    </citation>
    <scope>NUCLEOTIDE SEQUENCE [LARGE SCALE GENOMIC DNA]</scope>
    <source>
        <strain evidence="3 4">MCS10</strain>
    </source>
</reference>
<dbReference type="RefSeq" id="WP_011644037.1">
    <property type="nucleotide sequence ID" value="NC_008347.1"/>
</dbReference>
<feature type="region of interest" description="Disordered" evidence="1">
    <location>
        <begin position="42"/>
        <end position="65"/>
    </location>
</feature>
<evidence type="ECO:0000256" key="1">
    <source>
        <dbReference type="SAM" id="MobiDB-lite"/>
    </source>
</evidence>
<accession>Q0AMU5</accession>
<dbReference type="OrthoDB" id="9901239at2"/>
<organism evidence="3 4">
    <name type="scientific">Maricaulis maris (strain MCS10)</name>
    <name type="common">Caulobacter maris</name>
    <dbReference type="NCBI Taxonomy" id="394221"/>
    <lineage>
        <taxon>Bacteria</taxon>
        <taxon>Pseudomonadati</taxon>
        <taxon>Pseudomonadota</taxon>
        <taxon>Alphaproteobacteria</taxon>
        <taxon>Maricaulales</taxon>
        <taxon>Maricaulaceae</taxon>
        <taxon>Maricaulis</taxon>
    </lineage>
</organism>
<feature type="chain" id="PRO_5004168220" evidence="2">
    <location>
        <begin position="18"/>
        <end position="214"/>
    </location>
</feature>
<dbReference type="KEGG" id="mmr:Mmar10_2100"/>
<evidence type="ECO:0000313" key="3">
    <source>
        <dbReference type="EMBL" id="ABI66392.1"/>
    </source>
</evidence>
<dbReference type="HOGENOM" id="CLU_1287581_0_0_5"/>
<feature type="signal peptide" evidence="2">
    <location>
        <begin position="1"/>
        <end position="17"/>
    </location>
</feature>
<dbReference type="AlphaFoldDB" id="Q0AMU5"/>
<dbReference type="Proteomes" id="UP000001964">
    <property type="component" value="Chromosome"/>
</dbReference>
<keyword evidence="4" id="KW-1185">Reference proteome</keyword>
<evidence type="ECO:0000256" key="2">
    <source>
        <dbReference type="SAM" id="SignalP"/>
    </source>
</evidence>
<dbReference type="STRING" id="394221.Mmar10_2100"/>
<keyword evidence="2" id="KW-0732">Signal</keyword>